<evidence type="ECO:0000313" key="2">
    <source>
        <dbReference type="Proteomes" id="UP000265520"/>
    </source>
</evidence>
<dbReference type="Proteomes" id="UP000265520">
    <property type="component" value="Unassembled WGS sequence"/>
</dbReference>
<dbReference type="AlphaFoldDB" id="A0A392SWE6"/>
<proteinExistence type="predicted"/>
<organism evidence="1 2">
    <name type="scientific">Trifolium medium</name>
    <dbReference type="NCBI Taxonomy" id="97028"/>
    <lineage>
        <taxon>Eukaryota</taxon>
        <taxon>Viridiplantae</taxon>
        <taxon>Streptophyta</taxon>
        <taxon>Embryophyta</taxon>
        <taxon>Tracheophyta</taxon>
        <taxon>Spermatophyta</taxon>
        <taxon>Magnoliopsida</taxon>
        <taxon>eudicotyledons</taxon>
        <taxon>Gunneridae</taxon>
        <taxon>Pentapetalae</taxon>
        <taxon>rosids</taxon>
        <taxon>fabids</taxon>
        <taxon>Fabales</taxon>
        <taxon>Fabaceae</taxon>
        <taxon>Papilionoideae</taxon>
        <taxon>50 kb inversion clade</taxon>
        <taxon>NPAAA clade</taxon>
        <taxon>Hologalegina</taxon>
        <taxon>IRL clade</taxon>
        <taxon>Trifolieae</taxon>
        <taxon>Trifolium</taxon>
    </lineage>
</organism>
<sequence>MLMQVLPPARRAEEGWRAAPSSAEELESFCHLRVAQGGRRVAPVNWILHQG</sequence>
<accession>A0A392SWE6</accession>
<protein>
    <submittedName>
        <fullName evidence="1">Uncharacterized protein</fullName>
    </submittedName>
</protein>
<reference evidence="1 2" key="1">
    <citation type="journal article" date="2018" name="Front. Plant Sci.">
        <title>Red Clover (Trifolium pratense) and Zigzag Clover (T. medium) - A Picture of Genomic Similarities and Differences.</title>
        <authorList>
            <person name="Dluhosova J."/>
            <person name="Istvanek J."/>
            <person name="Nedelnik J."/>
            <person name="Repkova J."/>
        </authorList>
    </citation>
    <scope>NUCLEOTIDE SEQUENCE [LARGE SCALE GENOMIC DNA]</scope>
    <source>
        <strain evidence="2">cv. 10/8</strain>
        <tissue evidence="1">Leaf</tissue>
    </source>
</reference>
<name>A0A392SWE6_9FABA</name>
<keyword evidence="2" id="KW-1185">Reference proteome</keyword>
<evidence type="ECO:0000313" key="1">
    <source>
        <dbReference type="EMBL" id="MCI52747.1"/>
    </source>
</evidence>
<dbReference type="EMBL" id="LXQA010452290">
    <property type="protein sequence ID" value="MCI52747.1"/>
    <property type="molecule type" value="Genomic_DNA"/>
</dbReference>
<feature type="non-terminal residue" evidence="1">
    <location>
        <position position="51"/>
    </location>
</feature>
<comment type="caution">
    <text evidence="1">The sequence shown here is derived from an EMBL/GenBank/DDBJ whole genome shotgun (WGS) entry which is preliminary data.</text>
</comment>